<dbReference type="PANTHER" id="PTHR47970:SF12">
    <property type="entry name" value="KINESIN FAMILY MEMBER 11"/>
    <property type="match status" value="1"/>
</dbReference>
<dbReference type="RefSeq" id="XP_014153840.1">
    <property type="nucleotide sequence ID" value="XM_014298365.1"/>
</dbReference>
<organism evidence="12 13">
    <name type="scientific">Sphaeroforma arctica JP610</name>
    <dbReference type="NCBI Taxonomy" id="667725"/>
    <lineage>
        <taxon>Eukaryota</taxon>
        <taxon>Ichthyosporea</taxon>
        <taxon>Ichthyophonida</taxon>
        <taxon>Sphaeroforma</taxon>
    </lineage>
</organism>
<feature type="domain" description="Kinesin motor" evidence="11">
    <location>
        <begin position="12"/>
        <end position="355"/>
    </location>
</feature>
<evidence type="ECO:0000256" key="7">
    <source>
        <dbReference type="ARBA" id="ARBA00023212"/>
    </source>
</evidence>
<dbReference type="PRINTS" id="PR00380">
    <property type="entry name" value="KINESINHEAVY"/>
</dbReference>
<dbReference type="GeneID" id="25908191"/>
<dbReference type="GO" id="GO:0090307">
    <property type="term" value="P:mitotic spindle assembly"/>
    <property type="evidence" value="ECO:0007669"/>
    <property type="project" value="TreeGrafter"/>
</dbReference>
<evidence type="ECO:0000256" key="8">
    <source>
        <dbReference type="ARBA" id="ARBA00034704"/>
    </source>
</evidence>
<dbReference type="Pfam" id="PF00225">
    <property type="entry name" value="Kinesin"/>
    <property type="match status" value="1"/>
</dbReference>
<dbReference type="PANTHER" id="PTHR47970">
    <property type="entry name" value="KINESIN-LIKE PROTEIN KIF11"/>
    <property type="match status" value="1"/>
</dbReference>
<keyword evidence="6 9" id="KW-0505">Motor protein</keyword>
<dbReference type="GO" id="GO:0072686">
    <property type="term" value="C:mitotic spindle"/>
    <property type="evidence" value="ECO:0007669"/>
    <property type="project" value="TreeGrafter"/>
</dbReference>
<dbReference type="AlphaFoldDB" id="A0A0L0FVG9"/>
<protein>
    <recommendedName>
        <fullName evidence="10">Kinesin-like protein</fullName>
    </recommendedName>
</protein>
<dbReference type="GO" id="GO:0005524">
    <property type="term" value="F:ATP binding"/>
    <property type="evidence" value="ECO:0007669"/>
    <property type="project" value="UniProtKB-UniRule"/>
</dbReference>
<evidence type="ECO:0000256" key="1">
    <source>
        <dbReference type="ARBA" id="ARBA00004245"/>
    </source>
</evidence>
<name>A0A0L0FVG9_9EUKA</name>
<dbReference type="SUPFAM" id="SSF52540">
    <property type="entry name" value="P-loop containing nucleoside triphosphate hydrolases"/>
    <property type="match status" value="1"/>
</dbReference>
<evidence type="ECO:0000256" key="10">
    <source>
        <dbReference type="RuleBase" id="RU000394"/>
    </source>
</evidence>
<keyword evidence="3 10" id="KW-0493">Microtubule</keyword>
<keyword evidence="2" id="KW-0963">Cytoplasm</keyword>
<comment type="subcellular location">
    <subcellularLocation>
        <location evidence="1">Cytoplasm</location>
        <location evidence="1">Cytoskeleton</location>
    </subcellularLocation>
</comment>
<evidence type="ECO:0000256" key="6">
    <source>
        <dbReference type="ARBA" id="ARBA00023175"/>
    </source>
</evidence>
<dbReference type="GO" id="GO:0007018">
    <property type="term" value="P:microtubule-based movement"/>
    <property type="evidence" value="ECO:0007669"/>
    <property type="project" value="InterPro"/>
</dbReference>
<gene>
    <name evidence="12" type="ORF">SARC_07687</name>
</gene>
<dbReference type="eggNOG" id="KOG0243">
    <property type="taxonomic scope" value="Eukaryota"/>
</dbReference>
<dbReference type="GO" id="GO:0008574">
    <property type="term" value="F:plus-end-directed microtubule motor activity"/>
    <property type="evidence" value="ECO:0007669"/>
    <property type="project" value="TreeGrafter"/>
</dbReference>
<dbReference type="EMBL" id="KQ242221">
    <property type="protein sequence ID" value="KNC79938.1"/>
    <property type="molecule type" value="Genomic_DNA"/>
</dbReference>
<evidence type="ECO:0000256" key="9">
    <source>
        <dbReference type="PROSITE-ProRule" id="PRU00283"/>
    </source>
</evidence>
<dbReference type="GO" id="GO:0008017">
    <property type="term" value="F:microtubule binding"/>
    <property type="evidence" value="ECO:0007669"/>
    <property type="project" value="InterPro"/>
</dbReference>
<evidence type="ECO:0000313" key="13">
    <source>
        <dbReference type="Proteomes" id="UP000054560"/>
    </source>
</evidence>
<comment type="similarity">
    <text evidence="8">Belongs to the TRAFAC class myosin-kinesin ATPase superfamily. Kinesin family. KIN-5/BimC subfamily.</text>
</comment>
<accession>A0A0L0FVG9</accession>
<reference evidence="12 13" key="1">
    <citation type="submission" date="2011-02" db="EMBL/GenBank/DDBJ databases">
        <title>The Genome Sequence of Sphaeroforma arctica JP610.</title>
        <authorList>
            <consortium name="The Broad Institute Genome Sequencing Platform"/>
            <person name="Russ C."/>
            <person name="Cuomo C."/>
            <person name="Young S.K."/>
            <person name="Zeng Q."/>
            <person name="Gargeya S."/>
            <person name="Alvarado L."/>
            <person name="Berlin A."/>
            <person name="Chapman S.B."/>
            <person name="Chen Z."/>
            <person name="Freedman E."/>
            <person name="Gellesch M."/>
            <person name="Goldberg J."/>
            <person name="Griggs A."/>
            <person name="Gujja S."/>
            <person name="Heilman E."/>
            <person name="Heiman D."/>
            <person name="Howarth C."/>
            <person name="Mehta T."/>
            <person name="Neiman D."/>
            <person name="Pearson M."/>
            <person name="Roberts A."/>
            <person name="Saif S."/>
            <person name="Shea T."/>
            <person name="Shenoy N."/>
            <person name="Sisk P."/>
            <person name="Stolte C."/>
            <person name="Sykes S."/>
            <person name="White J."/>
            <person name="Yandava C."/>
            <person name="Burger G."/>
            <person name="Gray M.W."/>
            <person name="Holland P.W.H."/>
            <person name="King N."/>
            <person name="Lang F.B.F."/>
            <person name="Roger A.J."/>
            <person name="Ruiz-Trillo I."/>
            <person name="Haas B."/>
            <person name="Nusbaum C."/>
            <person name="Birren B."/>
        </authorList>
    </citation>
    <scope>NUCLEOTIDE SEQUENCE [LARGE SCALE GENOMIC DNA]</scope>
    <source>
        <strain evidence="12 13">JP610</strain>
    </source>
</reference>
<proteinExistence type="inferred from homology"/>
<dbReference type="InterPro" id="IPR001752">
    <property type="entry name" value="Kinesin_motor_dom"/>
</dbReference>
<keyword evidence="7" id="KW-0206">Cytoskeleton</keyword>
<dbReference type="InterPro" id="IPR036961">
    <property type="entry name" value="Kinesin_motor_dom_sf"/>
</dbReference>
<dbReference type="Gene3D" id="3.40.850.10">
    <property type="entry name" value="Kinesin motor domain"/>
    <property type="match status" value="1"/>
</dbReference>
<dbReference type="InterPro" id="IPR019821">
    <property type="entry name" value="Kinesin_motor_CS"/>
</dbReference>
<keyword evidence="13" id="KW-1185">Reference proteome</keyword>
<dbReference type="STRING" id="667725.A0A0L0FVG9"/>
<dbReference type="InterPro" id="IPR047149">
    <property type="entry name" value="KIF11-like"/>
</dbReference>
<feature type="binding site" evidence="9">
    <location>
        <begin position="96"/>
        <end position="103"/>
    </location>
    <ligand>
        <name>ATP</name>
        <dbReference type="ChEBI" id="CHEBI:30616"/>
    </ligand>
</feature>
<dbReference type="GO" id="GO:0051231">
    <property type="term" value="P:spindle elongation"/>
    <property type="evidence" value="ECO:0007669"/>
    <property type="project" value="TreeGrafter"/>
</dbReference>
<sequence length="375" mass="41694">MAKRDEVGDETNIQVVVRCRGRNEMEKKGNYNSIVECNESRKHTVDVQCVNHQTKTFTFDRVFGPTATQQDLYKDVAANTLTEVLAGYDCTIFAYGQTGTGKTYTMEGVIDAQSESWTKSPQAGIIPRALNHLFDCACDGNTWWSLMVPVIHYMVPNSLLLNFATEIDCHLGKPRLNLNRQALNTLQGNVRVDGMEEVPVVDKQDVYNVLLRGSQKRQVASTNMNQNSSRSHTIFTVYVHIKETNDRGEELIRMGKLNMVDLAGSENIGRSGAVHVRAREAGSINKSLHALGRVITQLVDRSAHISYRDSLLTRMLQDSLGGRAKTTIIATISPASSNAEESLSTLDYAARAKNIKNRPERKATLTKKCVRTCIA</sequence>
<dbReference type="SMART" id="SM00129">
    <property type="entry name" value="KISc"/>
    <property type="match status" value="1"/>
</dbReference>
<evidence type="ECO:0000256" key="2">
    <source>
        <dbReference type="ARBA" id="ARBA00022490"/>
    </source>
</evidence>
<evidence type="ECO:0000256" key="4">
    <source>
        <dbReference type="ARBA" id="ARBA00022741"/>
    </source>
</evidence>
<dbReference type="PROSITE" id="PS50067">
    <property type="entry name" value="KINESIN_MOTOR_2"/>
    <property type="match status" value="1"/>
</dbReference>
<dbReference type="GO" id="GO:0005634">
    <property type="term" value="C:nucleus"/>
    <property type="evidence" value="ECO:0007669"/>
    <property type="project" value="TreeGrafter"/>
</dbReference>
<dbReference type="Proteomes" id="UP000054560">
    <property type="component" value="Unassembled WGS sequence"/>
</dbReference>
<dbReference type="InterPro" id="IPR027417">
    <property type="entry name" value="P-loop_NTPase"/>
</dbReference>
<evidence type="ECO:0000259" key="11">
    <source>
        <dbReference type="PROSITE" id="PS50067"/>
    </source>
</evidence>
<keyword evidence="4 9" id="KW-0547">Nucleotide-binding</keyword>
<evidence type="ECO:0000256" key="3">
    <source>
        <dbReference type="ARBA" id="ARBA00022701"/>
    </source>
</evidence>
<dbReference type="OrthoDB" id="3176171at2759"/>
<evidence type="ECO:0000313" key="12">
    <source>
        <dbReference type="EMBL" id="KNC79938.1"/>
    </source>
</evidence>
<dbReference type="FunFam" id="3.40.850.10:FF:000019">
    <property type="entry name" value="Kinesin-like protein KIN-5D"/>
    <property type="match status" value="1"/>
</dbReference>
<dbReference type="GO" id="GO:0005876">
    <property type="term" value="C:spindle microtubule"/>
    <property type="evidence" value="ECO:0007669"/>
    <property type="project" value="TreeGrafter"/>
</dbReference>
<keyword evidence="5 9" id="KW-0067">ATP-binding</keyword>
<dbReference type="PROSITE" id="PS00411">
    <property type="entry name" value="KINESIN_MOTOR_1"/>
    <property type="match status" value="1"/>
</dbReference>
<evidence type="ECO:0000256" key="5">
    <source>
        <dbReference type="ARBA" id="ARBA00022840"/>
    </source>
</evidence>